<dbReference type="Proteomes" id="UP000078555">
    <property type="component" value="Unassembled WGS sequence"/>
</dbReference>
<reference evidence="3" key="1">
    <citation type="submission" date="2016-05" db="EMBL/GenBank/DDBJ databases">
        <authorList>
            <person name="Naeem R."/>
        </authorList>
    </citation>
    <scope>NUCLEOTIDE SEQUENCE [LARGE SCALE GENOMIC DNA]</scope>
</reference>
<evidence type="ECO:0000313" key="2">
    <source>
        <dbReference type="EMBL" id="SBT53321.1"/>
    </source>
</evidence>
<dbReference type="Pfam" id="PF05795">
    <property type="entry name" value="Plasmodium_Vir"/>
    <property type="match status" value="1"/>
</dbReference>
<accession>A0A1A9AB01</accession>
<name>A0A1A9AB01_PLAOA</name>
<dbReference type="EMBL" id="FLRD01000374">
    <property type="protein sequence ID" value="SBT53321.1"/>
    <property type="molecule type" value="Genomic_DNA"/>
</dbReference>
<organism evidence="2 3">
    <name type="scientific">Plasmodium ovale wallikeri</name>
    <dbReference type="NCBI Taxonomy" id="864142"/>
    <lineage>
        <taxon>Eukaryota</taxon>
        <taxon>Sar</taxon>
        <taxon>Alveolata</taxon>
        <taxon>Apicomplexa</taxon>
        <taxon>Aconoidasida</taxon>
        <taxon>Haemosporida</taxon>
        <taxon>Plasmodiidae</taxon>
        <taxon>Plasmodium</taxon>
        <taxon>Plasmodium (Plasmodium)</taxon>
    </lineage>
</organism>
<keyword evidence="1" id="KW-1133">Transmembrane helix</keyword>
<proteinExistence type="predicted"/>
<protein>
    <submittedName>
        <fullName evidence="2">PIR Superfamily Protein</fullName>
    </submittedName>
</protein>
<keyword evidence="1" id="KW-0472">Membrane</keyword>
<keyword evidence="3" id="KW-1185">Reference proteome</keyword>
<keyword evidence="1" id="KW-0812">Transmembrane</keyword>
<evidence type="ECO:0000313" key="3">
    <source>
        <dbReference type="Proteomes" id="UP000078555"/>
    </source>
</evidence>
<evidence type="ECO:0000256" key="1">
    <source>
        <dbReference type="SAM" id="Phobius"/>
    </source>
</evidence>
<sequence>MPLEIQTIYNAAFSNCIYKDKLDSYKNASELENKDSCSNFTYSLLIPKGNEEKICKAAILFLSHLQKHEVFTYEDTEYGITAYRDNGCKYLFYWLHTYELNDYNKNIENTLKIYKDLYGRYNQNHGNLNTFDKYINEMNEHTSDKLVRLTNLYNNLDDFFTENKENKREEACSSYPLKTYFSYVDECRKGNDIDFCNELKNFRKKYNSFIKNVIKCDEKYLLPPVESTDIVGMTIIPFSFISVTSIILPILYKFTPFGPWIRRLIGKNENIYEYINEETNQSLNTYEIQDDVSNMPNYNIGYYSS</sequence>
<gene>
    <name evidence="2" type="ORF">POVWA1_064490</name>
</gene>
<feature type="transmembrane region" description="Helical" evidence="1">
    <location>
        <begin position="230"/>
        <end position="252"/>
    </location>
</feature>
<dbReference type="AlphaFoldDB" id="A0A1A9AB01"/>
<dbReference type="InterPro" id="IPR008780">
    <property type="entry name" value="Plasmodium_Vir"/>
</dbReference>